<dbReference type="GO" id="GO:0016298">
    <property type="term" value="F:lipase activity"/>
    <property type="evidence" value="ECO:0007669"/>
    <property type="project" value="InterPro"/>
</dbReference>
<dbReference type="PANTHER" id="PTHR45966">
    <property type="entry name" value="GDSL-LIKE LIPASE/ACYLHYDROLASE"/>
    <property type="match status" value="1"/>
</dbReference>
<dbReference type="GO" id="GO:0006629">
    <property type="term" value="P:lipid metabolic process"/>
    <property type="evidence" value="ECO:0007669"/>
    <property type="project" value="InterPro"/>
</dbReference>
<dbReference type="PROSITE" id="PS01098">
    <property type="entry name" value="LIPASE_GDSL_SER"/>
    <property type="match status" value="1"/>
</dbReference>
<feature type="transmembrane region" description="Helical" evidence="3">
    <location>
        <begin position="241"/>
        <end position="266"/>
    </location>
</feature>
<proteinExistence type="inferred from homology"/>
<accession>A0A2N9FTJ0</accession>
<evidence type="ECO:0000313" key="5">
    <source>
        <dbReference type="EMBL" id="SPC90562.1"/>
    </source>
</evidence>
<keyword evidence="3" id="KW-0472">Membrane</keyword>
<keyword evidence="2 4" id="KW-0732">Signal</keyword>
<evidence type="ECO:0000256" key="3">
    <source>
        <dbReference type="SAM" id="Phobius"/>
    </source>
</evidence>
<dbReference type="PANTHER" id="PTHR45966:SF34">
    <property type="entry name" value="GDSL-LIKE LIPASE_ACYLHYDROLASE"/>
    <property type="match status" value="1"/>
</dbReference>
<dbReference type="AlphaFoldDB" id="A0A2N9FTJ0"/>
<dbReference type="Pfam" id="PF00657">
    <property type="entry name" value="Lipase_GDSL"/>
    <property type="match status" value="1"/>
</dbReference>
<dbReference type="Gene3D" id="3.40.50.1110">
    <property type="entry name" value="SGNH hydrolase"/>
    <property type="match status" value="2"/>
</dbReference>
<dbReference type="InterPro" id="IPR008265">
    <property type="entry name" value="Lipase_GDSL_AS"/>
</dbReference>
<dbReference type="InterPro" id="IPR044552">
    <property type="entry name" value="GLIP1-5/GLL25"/>
</dbReference>
<evidence type="ECO:0008006" key="6">
    <source>
        <dbReference type="Google" id="ProtNLM"/>
    </source>
</evidence>
<gene>
    <name evidence="5" type="ORF">FSB_LOCUS18444</name>
</gene>
<comment type="similarity">
    <text evidence="1">Belongs to the 'GDSL' lipolytic enzyme family.</text>
</comment>
<evidence type="ECO:0000256" key="4">
    <source>
        <dbReference type="SAM" id="SignalP"/>
    </source>
</evidence>
<evidence type="ECO:0000256" key="2">
    <source>
        <dbReference type="ARBA" id="ARBA00022729"/>
    </source>
</evidence>
<keyword evidence="3" id="KW-0812">Transmembrane</keyword>
<dbReference type="InterPro" id="IPR001087">
    <property type="entry name" value="GDSL"/>
</dbReference>
<keyword evidence="3" id="KW-1133">Transmembrane helix</keyword>
<organism evidence="5">
    <name type="scientific">Fagus sylvatica</name>
    <name type="common">Beechnut</name>
    <dbReference type="NCBI Taxonomy" id="28930"/>
    <lineage>
        <taxon>Eukaryota</taxon>
        <taxon>Viridiplantae</taxon>
        <taxon>Streptophyta</taxon>
        <taxon>Embryophyta</taxon>
        <taxon>Tracheophyta</taxon>
        <taxon>Spermatophyta</taxon>
        <taxon>Magnoliopsida</taxon>
        <taxon>eudicotyledons</taxon>
        <taxon>Gunneridae</taxon>
        <taxon>Pentapetalae</taxon>
        <taxon>rosids</taxon>
        <taxon>fabids</taxon>
        <taxon>Fagales</taxon>
        <taxon>Fagaceae</taxon>
        <taxon>Fagus</taxon>
    </lineage>
</organism>
<sequence length="297" mass="33024">MMNLRFNFCFLVLFTTLFISTHCLGPFCLPEKHVALFIFGDSLFDAGNNNYINTITDYQANYEPYGENFFKYSSGRFSDGRIIPDFIAEFAKLPFITPYLHPDYHHYTDGANFASAGAGALAETHQGLVIDLNTQLSNFKNLEKLLRKKLGFKEGSIACCGTGPFRGINSCGGKRSVKEYELCENAGEYVFFDTGHPTEKLNQQFGRANVEWNSKCDKDLTISKRCLNSYEYRRPFDIGELVVAAICGYGGIVVCGGIVVVAIWGLRQNVDCVCRRPASVCCLRQCTACVGLSRLGG</sequence>
<feature type="chain" id="PRO_5014731375" description="SGNH hydrolase-type esterase domain-containing protein" evidence="4">
    <location>
        <begin position="24"/>
        <end position="297"/>
    </location>
</feature>
<dbReference type="EMBL" id="OIVN01001158">
    <property type="protein sequence ID" value="SPC90562.1"/>
    <property type="molecule type" value="Genomic_DNA"/>
</dbReference>
<feature type="signal peptide" evidence="4">
    <location>
        <begin position="1"/>
        <end position="23"/>
    </location>
</feature>
<protein>
    <recommendedName>
        <fullName evidence="6">SGNH hydrolase-type esterase domain-containing protein</fullName>
    </recommendedName>
</protein>
<dbReference type="InterPro" id="IPR036514">
    <property type="entry name" value="SGNH_hydro_sf"/>
</dbReference>
<reference evidence="5" key="1">
    <citation type="submission" date="2018-02" db="EMBL/GenBank/DDBJ databases">
        <authorList>
            <person name="Cohen D.B."/>
            <person name="Kent A.D."/>
        </authorList>
    </citation>
    <scope>NUCLEOTIDE SEQUENCE</scope>
</reference>
<evidence type="ECO:0000256" key="1">
    <source>
        <dbReference type="ARBA" id="ARBA00008668"/>
    </source>
</evidence>
<name>A0A2N9FTJ0_FAGSY</name>